<dbReference type="Pfam" id="PF18962">
    <property type="entry name" value="Por_Secre_tail"/>
    <property type="match status" value="1"/>
</dbReference>
<feature type="chain" id="PRO_5016731885" evidence="2">
    <location>
        <begin position="19"/>
        <end position="196"/>
    </location>
</feature>
<gene>
    <name evidence="4" type="ORF">SAMEA104719789_01737</name>
</gene>
<evidence type="ECO:0000256" key="2">
    <source>
        <dbReference type="SAM" id="SignalP"/>
    </source>
</evidence>
<organism evidence="4 5">
    <name type="scientific">Candidatus Ornithobacterium hominis</name>
    <dbReference type="NCBI Taxonomy" id="2497989"/>
    <lineage>
        <taxon>Bacteria</taxon>
        <taxon>Pseudomonadati</taxon>
        <taxon>Bacteroidota</taxon>
        <taxon>Flavobacteriia</taxon>
        <taxon>Flavobacteriales</taxon>
        <taxon>Weeksellaceae</taxon>
        <taxon>Ornithobacterium</taxon>
    </lineage>
</organism>
<dbReference type="EMBL" id="UNSC01000010">
    <property type="protein sequence ID" value="SZD74311.1"/>
    <property type="molecule type" value="Genomic_DNA"/>
</dbReference>
<sequence length="196" mass="21555">MKTKLLFLMLFVSITSFAQECPCVKTAVLGQNGTSSVSHNNTVVAMDDLTINQGEFVDLTTKSSTGKTIWYQNGKSLSNLTVIPSQTTEYEVKSILMSCPDASVKVIVTVNQSLDGMEENVTIYPNPTKDMVTISAKKTIKSVRFDNLSGVTVKTYLNRNNTNECSIDISKIAQGVYLTQIELEGQQIITKILIKN</sequence>
<dbReference type="InterPro" id="IPR026444">
    <property type="entry name" value="Secre_tail"/>
</dbReference>
<reference evidence="4 5" key="1">
    <citation type="submission" date="2018-09" db="EMBL/GenBank/DDBJ databases">
        <authorList>
            <consortium name="Pathogen Informatics"/>
        </authorList>
    </citation>
    <scope>NUCLEOTIDE SEQUENCE [LARGE SCALE GENOMIC DNA]</scope>
    <source>
        <strain evidence="4 5">OH-22767</strain>
    </source>
</reference>
<protein>
    <submittedName>
        <fullName evidence="4">Por secretion system C-terminal sorting domain</fullName>
    </submittedName>
</protein>
<proteinExistence type="predicted"/>
<evidence type="ECO:0000313" key="5">
    <source>
        <dbReference type="Proteomes" id="UP000262142"/>
    </source>
</evidence>
<accession>A0A383U5A7</accession>
<dbReference type="NCBIfam" id="TIGR04183">
    <property type="entry name" value="Por_Secre_tail"/>
    <property type="match status" value="1"/>
</dbReference>
<evidence type="ECO:0000313" key="4">
    <source>
        <dbReference type="EMBL" id="SZD74311.1"/>
    </source>
</evidence>
<evidence type="ECO:0000256" key="1">
    <source>
        <dbReference type="ARBA" id="ARBA00022729"/>
    </source>
</evidence>
<feature type="domain" description="Secretion system C-terminal sorting" evidence="3">
    <location>
        <begin position="123"/>
        <end position="194"/>
    </location>
</feature>
<name>A0A383U5A7_9FLAO</name>
<evidence type="ECO:0000259" key="3">
    <source>
        <dbReference type="Pfam" id="PF18962"/>
    </source>
</evidence>
<keyword evidence="1 2" id="KW-0732">Signal</keyword>
<feature type="signal peptide" evidence="2">
    <location>
        <begin position="1"/>
        <end position="18"/>
    </location>
</feature>
<dbReference type="Proteomes" id="UP000262142">
    <property type="component" value="Unassembled WGS sequence"/>
</dbReference>
<dbReference type="AlphaFoldDB" id="A0A383U5A7"/>
<keyword evidence="5" id="KW-1185">Reference proteome</keyword>